<gene>
    <name evidence="5" type="ORF">SOCE836_020370</name>
</gene>
<dbReference type="GO" id="GO:0016042">
    <property type="term" value="P:lipid catabolic process"/>
    <property type="evidence" value="ECO:0007669"/>
    <property type="project" value="UniProtKB-KW"/>
</dbReference>
<keyword evidence="4" id="KW-0732">Signal</keyword>
<dbReference type="EMBL" id="CP012672">
    <property type="protein sequence ID" value="AUX29942.1"/>
    <property type="molecule type" value="Genomic_DNA"/>
</dbReference>
<dbReference type="Proteomes" id="UP000295497">
    <property type="component" value="Chromosome"/>
</dbReference>
<evidence type="ECO:0000313" key="5">
    <source>
        <dbReference type="EMBL" id="AUX29942.1"/>
    </source>
</evidence>
<keyword evidence="2" id="KW-0442">Lipid degradation</keyword>
<dbReference type="InterPro" id="IPR029058">
    <property type="entry name" value="AB_hydrolase_fold"/>
</dbReference>
<keyword evidence="1 5" id="KW-0378">Hydrolase</keyword>
<dbReference type="Gene3D" id="3.40.50.1820">
    <property type="entry name" value="alpha/beta hydrolase"/>
    <property type="match status" value="1"/>
</dbReference>
<proteinExistence type="predicted"/>
<dbReference type="Pfam" id="PF03403">
    <property type="entry name" value="PAF-AH_p_II"/>
    <property type="match status" value="2"/>
</dbReference>
<evidence type="ECO:0000313" key="6">
    <source>
        <dbReference type="Proteomes" id="UP000295497"/>
    </source>
</evidence>
<organism evidence="5 6">
    <name type="scientific">Sorangium cellulosum</name>
    <name type="common">Polyangium cellulosum</name>
    <dbReference type="NCBI Taxonomy" id="56"/>
    <lineage>
        <taxon>Bacteria</taxon>
        <taxon>Pseudomonadati</taxon>
        <taxon>Myxococcota</taxon>
        <taxon>Polyangia</taxon>
        <taxon>Polyangiales</taxon>
        <taxon>Polyangiaceae</taxon>
        <taxon>Sorangium</taxon>
    </lineage>
</organism>
<dbReference type="PANTHER" id="PTHR10272">
    <property type="entry name" value="PLATELET-ACTIVATING FACTOR ACETYLHYDROLASE"/>
    <property type="match status" value="1"/>
</dbReference>
<accession>A0A4V0NFK0</accession>
<dbReference type="GO" id="GO:0003847">
    <property type="term" value="F:1-alkyl-2-acetylglycerophosphocholine esterase activity"/>
    <property type="evidence" value="ECO:0007669"/>
    <property type="project" value="TreeGrafter"/>
</dbReference>
<name>A0A4V0NFK0_SORCE</name>
<keyword evidence="3" id="KW-0443">Lipid metabolism</keyword>
<dbReference type="RefSeq" id="WP_129574016.1">
    <property type="nucleotide sequence ID" value="NZ_CP012672.1"/>
</dbReference>
<feature type="signal peptide" evidence="4">
    <location>
        <begin position="1"/>
        <end position="21"/>
    </location>
</feature>
<protein>
    <submittedName>
        <fullName evidence="5">Acetylhydrolase</fullName>
    </submittedName>
</protein>
<dbReference type="AlphaFoldDB" id="A0A4V0NFK0"/>
<dbReference type="PANTHER" id="PTHR10272:SF0">
    <property type="entry name" value="PLATELET-ACTIVATING FACTOR ACETYLHYDROLASE"/>
    <property type="match status" value="1"/>
</dbReference>
<feature type="chain" id="PRO_5020187850" evidence="4">
    <location>
        <begin position="22"/>
        <end position="421"/>
    </location>
</feature>
<dbReference type="SUPFAM" id="SSF53474">
    <property type="entry name" value="alpha/beta-Hydrolases"/>
    <property type="match status" value="1"/>
</dbReference>
<evidence type="ECO:0000256" key="2">
    <source>
        <dbReference type="ARBA" id="ARBA00022963"/>
    </source>
</evidence>
<reference evidence="5 6" key="1">
    <citation type="submission" date="2015-09" db="EMBL/GenBank/DDBJ databases">
        <title>Sorangium comparison.</title>
        <authorList>
            <person name="Zaburannyi N."/>
            <person name="Bunk B."/>
            <person name="Overmann J."/>
            <person name="Mueller R."/>
        </authorList>
    </citation>
    <scope>NUCLEOTIDE SEQUENCE [LARGE SCALE GENOMIC DNA]</scope>
    <source>
        <strain evidence="5 6">So ce836</strain>
    </source>
</reference>
<evidence type="ECO:0000256" key="4">
    <source>
        <dbReference type="SAM" id="SignalP"/>
    </source>
</evidence>
<sequence length="421" mass="44424">MIHHSLSRHASWLLASLSACALLAGCGDDDAAPPRDGDPVCTAWGDAPPGDGLFELPRPTGPHPVGTQVRALTDSARGEEATEDPDDRRELLVQLWYPADPCGAGELAPYLSPEEGDSRRASAGLPVEDGFEASFVTHARTGVPLADEGAPYPVLLFSHGFGMLRADYTSLVEDLASHGFVVAAISHTHDTELAVFPDGRAVPFSPVVGTPPGMDATPEEIEAFFEAMDEHVAVWVDDARFVLDELTAAAQRDPEGLLTGRLDLDRVGVLGHSFGGAMAAEACAVDDRFDAGLNLDGSLVGPESGAGGRSLAQPFLIMLAESHVDDVRVDETYGALKGQGYLARVEGAAHLTFSDLPVVIEHLLGAGALPEELGTLAPARAVEITNAYTRAFVEAHVRGDASPLLDGPSPEYPEVSFEKKR</sequence>
<evidence type="ECO:0000256" key="3">
    <source>
        <dbReference type="ARBA" id="ARBA00023098"/>
    </source>
</evidence>
<evidence type="ECO:0000256" key="1">
    <source>
        <dbReference type="ARBA" id="ARBA00022801"/>
    </source>
</evidence>